<comment type="caution">
    <text evidence="1">The sequence shown here is derived from an EMBL/GenBank/DDBJ whole genome shotgun (WGS) entry which is preliminary data.</text>
</comment>
<evidence type="ECO:0000313" key="2">
    <source>
        <dbReference type="Proteomes" id="UP000176221"/>
    </source>
</evidence>
<reference evidence="1 2" key="1">
    <citation type="journal article" date="2016" name="Nat. Commun.">
        <title>Thousands of microbial genomes shed light on interconnected biogeochemical processes in an aquifer system.</title>
        <authorList>
            <person name="Anantharaman K."/>
            <person name="Brown C.T."/>
            <person name="Hug L.A."/>
            <person name="Sharon I."/>
            <person name="Castelle C.J."/>
            <person name="Probst A.J."/>
            <person name="Thomas B.C."/>
            <person name="Singh A."/>
            <person name="Wilkins M.J."/>
            <person name="Karaoz U."/>
            <person name="Brodie E.L."/>
            <person name="Williams K.H."/>
            <person name="Hubbard S.S."/>
            <person name="Banfield J.F."/>
        </authorList>
    </citation>
    <scope>NUCLEOTIDE SEQUENCE [LARGE SCALE GENOMIC DNA]</scope>
</reference>
<dbReference type="Proteomes" id="UP000176221">
    <property type="component" value="Unassembled WGS sequence"/>
</dbReference>
<dbReference type="AlphaFoldDB" id="A0A1G2N8K7"/>
<organism evidence="1 2">
    <name type="scientific">Candidatus Taylorbacteria bacterium RIFCSPLOWO2_01_FULL_45_15b</name>
    <dbReference type="NCBI Taxonomy" id="1802319"/>
    <lineage>
        <taxon>Bacteria</taxon>
        <taxon>Candidatus Tayloriibacteriota</taxon>
    </lineage>
</organism>
<name>A0A1G2N8K7_9BACT</name>
<dbReference type="EMBL" id="MHRX01000046">
    <property type="protein sequence ID" value="OHA32464.1"/>
    <property type="molecule type" value="Genomic_DNA"/>
</dbReference>
<protein>
    <submittedName>
        <fullName evidence="1">Uncharacterized protein</fullName>
    </submittedName>
</protein>
<sequence>MSFKNTDNFSLSKLLKIRQGFEDGYLLTPPSDEFTTNQERYFLRGEILMEVARFLSAGYFLSRNPLDKIAAVLPDYTWSKHLIPDNSVQRKTFLRKRISRSDYILLIAPRYQRLSLVTASRSPRVRAKALFWEMNPELKVSDSQNKTYACSWIAREIAKAGAEIGIFDGALKGDGIRVLTPEEIS</sequence>
<gene>
    <name evidence="1" type="ORF">A2928_03440</name>
</gene>
<dbReference type="STRING" id="1802319.A2928_03440"/>
<evidence type="ECO:0000313" key="1">
    <source>
        <dbReference type="EMBL" id="OHA32464.1"/>
    </source>
</evidence>
<accession>A0A1G2N8K7</accession>
<proteinExistence type="predicted"/>